<organism evidence="1 2">
    <name type="scientific">Dentiscutata erythropus</name>
    <dbReference type="NCBI Taxonomy" id="1348616"/>
    <lineage>
        <taxon>Eukaryota</taxon>
        <taxon>Fungi</taxon>
        <taxon>Fungi incertae sedis</taxon>
        <taxon>Mucoromycota</taxon>
        <taxon>Glomeromycotina</taxon>
        <taxon>Glomeromycetes</taxon>
        <taxon>Diversisporales</taxon>
        <taxon>Gigasporaceae</taxon>
        <taxon>Dentiscutata</taxon>
    </lineage>
</organism>
<reference evidence="1" key="1">
    <citation type="submission" date="2021-06" db="EMBL/GenBank/DDBJ databases">
        <authorList>
            <person name="Kallberg Y."/>
            <person name="Tangrot J."/>
            <person name="Rosling A."/>
        </authorList>
    </citation>
    <scope>NUCLEOTIDE SEQUENCE</scope>
    <source>
        <strain evidence="1">MA453B</strain>
    </source>
</reference>
<evidence type="ECO:0000313" key="1">
    <source>
        <dbReference type="EMBL" id="CAG8568854.1"/>
    </source>
</evidence>
<proteinExistence type="predicted"/>
<evidence type="ECO:0000313" key="2">
    <source>
        <dbReference type="Proteomes" id="UP000789405"/>
    </source>
</evidence>
<dbReference type="AlphaFoldDB" id="A0A9N9BMH7"/>
<protein>
    <submittedName>
        <fullName evidence="1">23510_t:CDS:1</fullName>
    </submittedName>
</protein>
<accession>A0A9N9BMH7</accession>
<gene>
    <name evidence="1" type="ORF">DERYTH_LOCUS6104</name>
</gene>
<dbReference type="Proteomes" id="UP000789405">
    <property type="component" value="Unassembled WGS sequence"/>
</dbReference>
<sequence length="160" mass="18595">MKINCLEMQTARPENPQTTRLIAPPHNFTRILLTAAQVSCFLIIGTKEEINKFLEDHKEVTIFSHLNQIIPDRDEILIRLSPYTTKPIGPTALGTNFSLDCIKCLIPSSRWCLEFRLLSTNWLQNDEKGRKWERWANKSKEWCEINGTTLENVRGIIERK</sequence>
<comment type="caution">
    <text evidence="1">The sequence shown here is derived from an EMBL/GenBank/DDBJ whole genome shotgun (WGS) entry which is preliminary data.</text>
</comment>
<dbReference type="EMBL" id="CAJVPY010002680">
    <property type="protein sequence ID" value="CAG8568854.1"/>
    <property type="molecule type" value="Genomic_DNA"/>
</dbReference>
<dbReference type="OrthoDB" id="2407359at2759"/>
<keyword evidence="2" id="KW-1185">Reference proteome</keyword>
<name>A0A9N9BMH7_9GLOM</name>